<dbReference type="Proteomes" id="UP000182373">
    <property type="component" value="Chromosome"/>
</dbReference>
<gene>
    <name evidence="1" type="ORF">GbCGDNIH9_8682</name>
</gene>
<accession>A0AAC9P9K1</accession>
<reference evidence="2" key="1">
    <citation type="submission" date="2016-11" db="EMBL/GenBank/DDBJ databases">
        <title>Comparative genomic and phenotypic analysis of Granulibacter bethesdensis clinical isolates from patients with chronic granulomatous disease.</title>
        <authorList>
            <person name="Zarember K.A."/>
            <person name="Porcella S.F."/>
            <person name="Chu J."/>
            <person name="Ding L."/>
            <person name="Dahlstrom E."/>
            <person name="Barbian K."/>
            <person name="Martens C."/>
            <person name="Sykora L."/>
            <person name="Kramer S."/>
            <person name="Pettinato A.M."/>
            <person name="Hong H."/>
            <person name="Wald G."/>
            <person name="Berg L.J."/>
            <person name="Rogge L.S."/>
            <person name="Greenberg D.E."/>
            <person name="Falcone E.L."/>
            <person name="Neves J.F."/>
            <person name="Simoes M.J."/>
            <person name="Casal M."/>
            <person name="Rodriguez-Lopez F.C."/>
            <person name="Zelazny A."/>
            <person name="Gallin J.I."/>
            <person name="Holland S.M."/>
        </authorList>
    </citation>
    <scope>NUCLEOTIDE SEQUENCE [LARGE SCALE GENOMIC DNA]</scope>
    <source>
        <strain evidence="2">NIH9.1</strain>
    </source>
</reference>
<evidence type="ECO:0000313" key="2">
    <source>
        <dbReference type="Proteomes" id="UP000182373"/>
    </source>
</evidence>
<name>A0AAC9P9K1_9PROT</name>
<proteinExistence type="predicted"/>
<dbReference type="AlphaFoldDB" id="A0AAC9P9K1"/>
<dbReference type="EMBL" id="CP018191">
    <property type="protein sequence ID" value="APH55400.1"/>
    <property type="molecule type" value="Genomic_DNA"/>
</dbReference>
<sequence>MIDMKRAALKPPVIIVASDPLMRQAFLCRQIRVAGSILLLLSR</sequence>
<protein>
    <submittedName>
        <fullName evidence="1">Uncharacterized protein</fullName>
    </submittedName>
</protein>
<evidence type="ECO:0000313" key="1">
    <source>
        <dbReference type="EMBL" id="APH55400.1"/>
    </source>
</evidence>
<organism evidence="1 2">
    <name type="scientific">Granulibacter bethesdensis</name>
    <dbReference type="NCBI Taxonomy" id="364410"/>
    <lineage>
        <taxon>Bacteria</taxon>
        <taxon>Pseudomonadati</taxon>
        <taxon>Pseudomonadota</taxon>
        <taxon>Alphaproteobacteria</taxon>
        <taxon>Acetobacterales</taxon>
        <taxon>Acetobacteraceae</taxon>
        <taxon>Granulibacter</taxon>
    </lineage>
</organism>